<sequence length="69" mass="7327">MLYCTVNQYSTLNGAVILLSRSMAGKERRGPVASVCAVRGLRGHTCGGVGWWGHVDGPDWTGPTGRGRP</sequence>
<reference evidence="2" key="2">
    <citation type="journal article" date="2008" name="Nucleic Acids Res.">
        <title>The rice annotation project database (RAP-DB): 2008 update.</title>
        <authorList>
            <consortium name="The rice annotation project (RAP)"/>
        </authorList>
    </citation>
    <scope>GENOME REANNOTATION</scope>
    <source>
        <strain evidence="2">cv. Nipponbare</strain>
    </source>
</reference>
<dbReference type="AlphaFoldDB" id="A0A0P0V1H4"/>
<dbReference type="Proteomes" id="UP000000763">
    <property type="component" value="Chromosome 1"/>
</dbReference>
<gene>
    <name evidence="1" type="ORF">P0038F12.4</name>
</gene>
<protein>
    <submittedName>
        <fullName evidence="1">Uncharacterized protein</fullName>
    </submittedName>
</protein>
<organism evidence="1 2">
    <name type="scientific">Oryza sativa subsp. japonica</name>
    <name type="common">Rice</name>
    <dbReference type="NCBI Taxonomy" id="39947"/>
    <lineage>
        <taxon>Eukaryota</taxon>
        <taxon>Viridiplantae</taxon>
        <taxon>Streptophyta</taxon>
        <taxon>Embryophyta</taxon>
        <taxon>Tracheophyta</taxon>
        <taxon>Spermatophyta</taxon>
        <taxon>Magnoliopsida</taxon>
        <taxon>Liliopsida</taxon>
        <taxon>Poales</taxon>
        <taxon>Poaceae</taxon>
        <taxon>BOP clade</taxon>
        <taxon>Oryzoideae</taxon>
        <taxon>Oryzeae</taxon>
        <taxon>Oryzinae</taxon>
        <taxon>Oryza</taxon>
        <taxon>Oryza sativa</taxon>
    </lineage>
</organism>
<dbReference type="Gramene" id="Os01t0274901-01">
    <property type="protein sequence ID" value="Os01t0274901-01"/>
    <property type="gene ID" value="Os01g0274901"/>
</dbReference>
<evidence type="ECO:0000313" key="2">
    <source>
        <dbReference type="Proteomes" id="UP000000763"/>
    </source>
</evidence>
<name>A0A0P0V1H4_ORYSJ</name>
<proteinExistence type="predicted"/>
<dbReference type="EMBL" id="AP000836">
    <property type="protein sequence ID" value="BAD81106.1"/>
    <property type="molecule type" value="Genomic_DNA"/>
</dbReference>
<reference evidence="2" key="1">
    <citation type="journal article" date="2005" name="Nature">
        <title>The map-based sequence of the rice genome.</title>
        <authorList>
            <consortium name="International rice genome sequencing project (IRGSP)"/>
            <person name="Matsumoto T."/>
            <person name="Wu J."/>
            <person name="Kanamori H."/>
            <person name="Katayose Y."/>
            <person name="Fujisawa M."/>
            <person name="Namiki N."/>
            <person name="Mizuno H."/>
            <person name="Yamamoto K."/>
            <person name="Antonio B.A."/>
            <person name="Baba T."/>
            <person name="Sakata K."/>
            <person name="Nagamura Y."/>
            <person name="Aoki H."/>
            <person name="Arikawa K."/>
            <person name="Arita K."/>
            <person name="Bito T."/>
            <person name="Chiden Y."/>
            <person name="Fujitsuka N."/>
            <person name="Fukunaka R."/>
            <person name="Hamada M."/>
            <person name="Harada C."/>
            <person name="Hayashi A."/>
            <person name="Hijishita S."/>
            <person name="Honda M."/>
            <person name="Hosokawa S."/>
            <person name="Ichikawa Y."/>
            <person name="Idonuma A."/>
            <person name="Iijima M."/>
            <person name="Ikeda M."/>
            <person name="Ikeno M."/>
            <person name="Ito K."/>
            <person name="Ito S."/>
            <person name="Ito T."/>
            <person name="Ito Y."/>
            <person name="Ito Y."/>
            <person name="Iwabuchi A."/>
            <person name="Kamiya K."/>
            <person name="Karasawa W."/>
            <person name="Kurita K."/>
            <person name="Katagiri S."/>
            <person name="Kikuta A."/>
            <person name="Kobayashi H."/>
            <person name="Kobayashi N."/>
            <person name="Machita K."/>
            <person name="Maehara T."/>
            <person name="Masukawa M."/>
            <person name="Mizubayashi T."/>
            <person name="Mukai Y."/>
            <person name="Nagasaki H."/>
            <person name="Nagata Y."/>
            <person name="Naito S."/>
            <person name="Nakashima M."/>
            <person name="Nakama Y."/>
            <person name="Nakamichi Y."/>
            <person name="Nakamura M."/>
            <person name="Meguro A."/>
            <person name="Negishi M."/>
            <person name="Ohta I."/>
            <person name="Ohta T."/>
            <person name="Okamoto M."/>
            <person name="Ono N."/>
            <person name="Saji S."/>
            <person name="Sakaguchi M."/>
            <person name="Sakai K."/>
            <person name="Shibata M."/>
            <person name="Shimokawa T."/>
            <person name="Song J."/>
            <person name="Takazaki Y."/>
            <person name="Terasawa K."/>
            <person name="Tsugane M."/>
            <person name="Tsuji K."/>
            <person name="Ueda S."/>
            <person name="Waki K."/>
            <person name="Yamagata H."/>
            <person name="Yamamoto M."/>
            <person name="Yamamoto S."/>
            <person name="Yamane H."/>
            <person name="Yoshiki S."/>
            <person name="Yoshihara R."/>
            <person name="Yukawa K."/>
            <person name="Zhong H."/>
            <person name="Yano M."/>
            <person name="Yuan Q."/>
            <person name="Ouyang S."/>
            <person name="Liu J."/>
            <person name="Jones K.M."/>
            <person name="Gansberger K."/>
            <person name="Moffat K."/>
            <person name="Hill J."/>
            <person name="Bera J."/>
            <person name="Fadrosh D."/>
            <person name="Jin S."/>
            <person name="Johri S."/>
            <person name="Kim M."/>
            <person name="Overton L."/>
            <person name="Reardon M."/>
            <person name="Tsitrin T."/>
            <person name="Vuong H."/>
            <person name="Weaver B."/>
            <person name="Ciecko A."/>
            <person name="Tallon L."/>
            <person name="Jackson J."/>
            <person name="Pai G."/>
            <person name="Aken S.V."/>
            <person name="Utterback T."/>
            <person name="Reidmuller S."/>
            <person name="Feldblyum T."/>
            <person name="Hsiao J."/>
            <person name="Zismann V."/>
            <person name="Iobst S."/>
            <person name="de Vazeille A.R."/>
            <person name="Buell C.R."/>
            <person name="Ying K."/>
            <person name="Li Y."/>
            <person name="Lu T."/>
            <person name="Huang Y."/>
            <person name="Zhao Q."/>
            <person name="Feng Q."/>
            <person name="Zhang L."/>
            <person name="Zhu J."/>
            <person name="Weng Q."/>
            <person name="Mu J."/>
            <person name="Lu Y."/>
            <person name="Fan D."/>
            <person name="Liu Y."/>
            <person name="Guan J."/>
            <person name="Zhang Y."/>
            <person name="Yu S."/>
            <person name="Liu X."/>
            <person name="Zhang Y."/>
            <person name="Hong G."/>
            <person name="Han B."/>
            <person name="Choisne N."/>
            <person name="Demange N."/>
            <person name="Orjeda G."/>
            <person name="Samain S."/>
            <person name="Cattolico L."/>
            <person name="Pelletier E."/>
            <person name="Couloux A."/>
            <person name="Segurens B."/>
            <person name="Wincker P."/>
            <person name="D'Hont A."/>
            <person name="Scarpelli C."/>
            <person name="Weissenbach J."/>
            <person name="Salanoubat M."/>
            <person name="Quetier F."/>
            <person name="Yu Y."/>
            <person name="Kim H.R."/>
            <person name="Rambo T."/>
            <person name="Currie J."/>
            <person name="Collura K."/>
            <person name="Luo M."/>
            <person name="Yang T."/>
            <person name="Ammiraju J.S.S."/>
            <person name="Engler F."/>
            <person name="Soderlund C."/>
            <person name="Wing R.A."/>
            <person name="Palmer L.E."/>
            <person name="de la Bastide M."/>
            <person name="Spiegel L."/>
            <person name="Nascimento L."/>
            <person name="Zutavern T."/>
            <person name="O'Shaughnessy A."/>
            <person name="Dike S."/>
            <person name="Dedhia N."/>
            <person name="Preston R."/>
            <person name="Balija V."/>
            <person name="McCombie W.R."/>
            <person name="Chow T."/>
            <person name="Chen H."/>
            <person name="Chung M."/>
            <person name="Chen C."/>
            <person name="Shaw J."/>
            <person name="Wu H."/>
            <person name="Hsiao K."/>
            <person name="Chao Y."/>
            <person name="Chu M."/>
            <person name="Cheng C."/>
            <person name="Hour A."/>
            <person name="Lee P."/>
            <person name="Lin S."/>
            <person name="Lin Y."/>
            <person name="Liou J."/>
            <person name="Liu S."/>
            <person name="Hsing Y."/>
            <person name="Raghuvanshi S."/>
            <person name="Mohanty A."/>
            <person name="Bharti A.K."/>
            <person name="Gaur A."/>
            <person name="Gupta V."/>
            <person name="Kumar D."/>
            <person name="Ravi V."/>
            <person name="Vij S."/>
            <person name="Kapur A."/>
            <person name="Khurana P."/>
            <person name="Khurana P."/>
            <person name="Khurana J.P."/>
            <person name="Tyagi A.K."/>
            <person name="Gaikwad K."/>
            <person name="Singh A."/>
            <person name="Dalal V."/>
            <person name="Srivastava S."/>
            <person name="Dixit A."/>
            <person name="Pal A.K."/>
            <person name="Ghazi I.A."/>
            <person name="Yadav M."/>
            <person name="Pandit A."/>
            <person name="Bhargava A."/>
            <person name="Sureshbabu K."/>
            <person name="Batra K."/>
            <person name="Sharma T.R."/>
            <person name="Mohapatra T."/>
            <person name="Singh N.K."/>
            <person name="Messing J."/>
            <person name="Nelson A.B."/>
            <person name="Fuks G."/>
            <person name="Kavchok S."/>
            <person name="Keizer G."/>
            <person name="Linton E."/>
            <person name="Llaca V."/>
            <person name="Song R."/>
            <person name="Tanyolac B."/>
            <person name="Young S."/>
            <person name="Ho-Il K."/>
            <person name="Hahn J.H."/>
            <person name="Sangsakoo G."/>
            <person name="Vanavichit A."/>
            <person name="de Mattos Luiz.A.T."/>
            <person name="Zimmer P.D."/>
            <person name="Malone G."/>
            <person name="Dellagostin O."/>
            <person name="de Oliveira A.C."/>
            <person name="Bevan M."/>
            <person name="Bancroft I."/>
            <person name="Minx P."/>
            <person name="Cordum H."/>
            <person name="Wilson R."/>
            <person name="Cheng Z."/>
            <person name="Jin W."/>
            <person name="Jiang J."/>
            <person name="Leong S.A."/>
            <person name="Iwama H."/>
            <person name="Gojobori T."/>
            <person name="Itoh T."/>
            <person name="Niimura Y."/>
            <person name="Fujii Y."/>
            <person name="Habara T."/>
            <person name="Sakai H."/>
            <person name="Sato Y."/>
            <person name="Wilson G."/>
            <person name="Kumar K."/>
            <person name="McCouch S."/>
            <person name="Juretic N."/>
            <person name="Hoen D."/>
            <person name="Wright S."/>
            <person name="Bruskiewich R."/>
            <person name="Bureau T."/>
            <person name="Miyao A."/>
            <person name="Hirochika H."/>
            <person name="Nishikawa T."/>
            <person name="Kadowaki K."/>
            <person name="Sugiura M."/>
            <person name="Burr B."/>
            <person name="Sasaki T."/>
        </authorList>
    </citation>
    <scope>NUCLEOTIDE SEQUENCE [LARGE SCALE GENOMIC DNA]</scope>
    <source>
        <strain evidence="2">cv. Nipponbare</strain>
    </source>
</reference>
<accession>A0A0P0V1H4</accession>
<evidence type="ECO:0000313" key="1">
    <source>
        <dbReference type="EMBL" id="BAD81106.1"/>
    </source>
</evidence>